<evidence type="ECO:0000313" key="2">
    <source>
        <dbReference type="Proteomes" id="UP000481872"/>
    </source>
</evidence>
<accession>A0A6M0H406</accession>
<organism evidence="1 2">
    <name type="scientific">Clostridium senegalense</name>
    <dbReference type="NCBI Taxonomy" id="1465809"/>
    <lineage>
        <taxon>Bacteria</taxon>
        <taxon>Bacillati</taxon>
        <taxon>Bacillota</taxon>
        <taxon>Clostridia</taxon>
        <taxon>Eubacteriales</taxon>
        <taxon>Clostridiaceae</taxon>
        <taxon>Clostridium</taxon>
    </lineage>
</organism>
<comment type="caution">
    <text evidence="1">The sequence shown here is derived from an EMBL/GenBank/DDBJ whole genome shotgun (WGS) entry which is preliminary data.</text>
</comment>
<dbReference type="RefSeq" id="WP_061996223.1">
    <property type="nucleotide sequence ID" value="NZ_JAAGPU010000012.1"/>
</dbReference>
<proteinExistence type="predicted"/>
<keyword evidence="2" id="KW-1185">Reference proteome</keyword>
<evidence type="ECO:0000313" key="1">
    <source>
        <dbReference type="EMBL" id="NEU04813.1"/>
    </source>
</evidence>
<name>A0A6M0H406_9CLOT</name>
<sequence>MSKIYYCVDCKRVGTNSDVCLYCNGTYLKPITQGTSVNIIGTKKKGRVLKVKQNEVLLILVDDMNNKFVKEVLIEDIRKVL</sequence>
<reference evidence="1 2" key="1">
    <citation type="submission" date="2020-02" db="EMBL/GenBank/DDBJ databases">
        <title>Genome assembly of a novel Clostridium senegalense strain.</title>
        <authorList>
            <person name="Gupta T.B."/>
            <person name="Jauregui R."/>
            <person name="Maclean P."/>
            <person name="Nawarathana A."/>
            <person name="Brightwell G."/>
        </authorList>
    </citation>
    <scope>NUCLEOTIDE SEQUENCE [LARGE SCALE GENOMIC DNA]</scope>
    <source>
        <strain evidence="1 2">AGRFS4</strain>
    </source>
</reference>
<dbReference type="AlphaFoldDB" id="A0A6M0H406"/>
<protein>
    <submittedName>
        <fullName evidence="1">Uncharacterized protein</fullName>
    </submittedName>
</protein>
<gene>
    <name evidence="1" type="ORF">G3M99_08085</name>
</gene>
<dbReference type="Proteomes" id="UP000481872">
    <property type="component" value="Unassembled WGS sequence"/>
</dbReference>
<dbReference type="EMBL" id="JAAGPU010000012">
    <property type="protein sequence ID" value="NEU04813.1"/>
    <property type="molecule type" value="Genomic_DNA"/>
</dbReference>